<feature type="compositionally biased region" description="Acidic residues" evidence="1">
    <location>
        <begin position="36"/>
        <end position="45"/>
    </location>
</feature>
<feature type="compositionally biased region" description="Basic and acidic residues" evidence="1">
    <location>
        <begin position="154"/>
        <end position="168"/>
    </location>
</feature>
<keyword evidence="3" id="KW-1185">Reference proteome</keyword>
<protein>
    <submittedName>
        <fullName evidence="2">Protein furry</fullName>
    </submittedName>
</protein>
<evidence type="ECO:0000313" key="3">
    <source>
        <dbReference type="Proteomes" id="UP001219518"/>
    </source>
</evidence>
<name>A0AAE1HIB3_9NEOP</name>
<reference evidence="2" key="2">
    <citation type="journal article" date="2023" name="BMC Genomics">
        <title>Pest status, molecular evolution, and epigenetic factors derived from the genome assembly of Frankliniella fusca, a thysanopteran phytovirus vector.</title>
        <authorList>
            <person name="Catto M.A."/>
            <person name="Labadie P.E."/>
            <person name="Jacobson A.L."/>
            <person name="Kennedy G.G."/>
            <person name="Srinivasan R."/>
            <person name="Hunt B.G."/>
        </authorList>
    </citation>
    <scope>NUCLEOTIDE SEQUENCE</scope>
    <source>
        <strain evidence="2">PL_HMW_Pooled</strain>
    </source>
</reference>
<evidence type="ECO:0000313" key="2">
    <source>
        <dbReference type="EMBL" id="KAK3921196.1"/>
    </source>
</evidence>
<dbReference type="Proteomes" id="UP001219518">
    <property type="component" value="Unassembled WGS sequence"/>
</dbReference>
<feature type="compositionally biased region" description="Basic and acidic residues" evidence="1">
    <location>
        <begin position="26"/>
        <end position="35"/>
    </location>
</feature>
<dbReference type="EMBL" id="JAHWGI010001033">
    <property type="protein sequence ID" value="KAK3921196.1"/>
    <property type="molecule type" value="Genomic_DNA"/>
</dbReference>
<reference evidence="2" key="1">
    <citation type="submission" date="2021-07" db="EMBL/GenBank/DDBJ databases">
        <authorList>
            <person name="Catto M.A."/>
            <person name="Jacobson A."/>
            <person name="Kennedy G."/>
            <person name="Labadie P."/>
            <person name="Hunt B.G."/>
            <person name="Srinivasan R."/>
        </authorList>
    </citation>
    <scope>NUCLEOTIDE SEQUENCE</scope>
    <source>
        <strain evidence="2">PL_HMW_Pooled</strain>
        <tissue evidence="2">Head</tissue>
    </source>
</reference>
<evidence type="ECO:0000256" key="1">
    <source>
        <dbReference type="SAM" id="MobiDB-lite"/>
    </source>
</evidence>
<feature type="region of interest" description="Disordered" evidence="1">
    <location>
        <begin position="16"/>
        <end position="61"/>
    </location>
</feature>
<comment type="caution">
    <text evidence="2">The sequence shown here is derived from an EMBL/GenBank/DDBJ whole genome shotgun (WGS) entry which is preliminary data.</text>
</comment>
<proteinExistence type="predicted"/>
<feature type="region of interest" description="Disordered" evidence="1">
    <location>
        <begin position="154"/>
        <end position="189"/>
    </location>
</feature>
<accession>A0AAE1HIB3</accession>
<gene>
    <name evidence="2" type="ORF">KUF71_010411</name>
</gene>
<organism evidence="2 3">
    <name type="scientific">Frankliniella fusca</name>
    <dbReference type="NCBI Taxonomy" id="407009"/>
    <lineage>
        <taxon>Eukaryota</taxon>
        <taxon>Metazoa</taxon>
        <taxon>Ecdysozoa</taxon>
        <taxon>Arthropoda</taxon>
        <taxon>Hexapoda</taxon>
        <taxon>Insecta</taxon>
        <taxon>Pterygota</taxon>
        <taxon>Neoptera</taxon>
        <taxon>Paraneoptera</taxon>
        <taxon>Thysanoptera</taxon>
        <taxon>Terebrantia</taxon>
        <taxon>Thripoidea</taxon>
        <taxon>Thripidae</taxon>
        <taxon>Frankliniella</taxon>
    </lineage>
</organism>
<sequence length="248" mass="26862">MGLRLSVGWSVALRRRAPPGGIHFGDQFERRPGDGKEEEEEEEEDHTSCPPRTAGPVAAGADSGLWRHSRWTWSSLAGGWRLEAGAGGWRWSLESSLGGRAGAIPSPVWLGMACTLQEGSGRIKEARPAEASLALHDDSCLSADWTCSRLWRSESEPKGQEHHGRSESDNGEEMEMSTATSSSLSLPSSLRAGQGRGTLDLLLSTTYCRSQLYLSRQLAQLHPELTMPMFSGLSKGLEAGEVSSQGFH</sequence>
<dbReference type="AlphaFoldDB" id="A0AAE1HIB3"/>